<protein>
    <submittedName>
        <fullName evidence="2">Predicted protein</fullName>
    </submittedName>
</protein>
<reference evidence="3" key="1">
    <citation type="submission" date="2008-12" db="EMBL/GenBank/DDBJ databases">
        <title>Annotation of Streptomyces ghanaensis ATCC 14672.</title>
        <authorList>
            <consortium name="The Broad Institute Genome Sequencing Platform"/>
            <consortium name="Broad Institute Microbial Sequencing Center"/>
            <person name="Fischbach M."/>
            <person name="Ward D."/>
            <person name="Young S."/>
            <person name="Kodira C.D."/>
            <person name="Zeng Q."/>
            <person name="Koehrsen M."/>
            <person name="Godfrey P."/>
            <person name="Alvarado L."/>
            <person name="Berlin A.M."/>
            <person name="Borenstein D."/>
            <person name="Chen Z."/>
            <person name="Engels R."/>
            <person name="Freedman E."/>
            <person name="Gellesch M."/>
            <person name="Goldberg J."/>
            <person name="Griggs A."/>
            <person name="Gujja S."/>
            <person name="Heiman D.I."/>
            <person name="Hepburn T.A."/>
            <person name="Howarth C."/>
            <person name="Jen D."/>
            <person name="Larson L."/>
            <person name="Lewis B."/>
            <person name="Mehta T."/>
            <person name="Park D."/>
            <person name="Pearson M."/>
            <person name="Roberts A."/>
            <person name="Saif S."/>
            <person name="Shea T.D."/>
            <person name="Shenoy N."/>
            <person name="Sisk P."/>
            <person name="Stolte C."/>
            <person name="Sykes S.N."/>
            <person name="Walk T."/>
            <person name="White J."/>
            <person name="Yandava C."/>
            <person name="Straight P."/>
            <person name="Clardy J."/>
            <person name="Hung D."/>
            <person name="Kolter R."/>
            <person name="Mekalanos J."/>
            <person name="Walker S."/>
            <person name="Walsh C.T."/>
            <person name="Wieland B.L.C."/>
            <person name="Ilzarbe M."/>
            <person name="Galagan J."/>
            <person name="Nusbaum C."/>
            <person name="Birren B."/>
        </authorList>
    </citation>
    <scope>NUCLEOTIDE SEQUENCE [LARGE SCALE GENOMIC DNA]</scope>
    <source>
        <strain evidence="3">ATCC 14672 / DSM 40746 / JCM 4963 / KCTC 9882 / NRRL B-12104 / FH 1290</strain>
    </source>
</reference>
<evidence type="ECO:0000313" key="3">
    <source>
        <dbReference type="Proteomes" id="UP000003824"/>
    </source>
</evidence>
<proteinExistence type="predicted"/>
<name>D5ZUQ5_STRV1</name>
<feature type="compositionally biased region" description="Basic and acidic residues" evidence="1">
    <location>
        <begin position="29"/>
        <end position="43"/>
    </location>
</feature>
<evidence type="ECO:0000313" key="2">
    <source>
        <dbReference type="EMBL" id="EFE68733.2"/>
    </source>
</evidence>
<organism evidence="2 3">
    <name type="scientific">Streptomyces viridosporus (strain ATCC 14672 / DSM 40746 / JCM 4963 / KCTC 9882 / NRRL B-12104 / FH 1290)</name>
    <name type="common">Streptomyces ghanaensis</name>
    <dbReference type="NCBI Taxonomy" id="566461"/>
    <lineage>
        <taxon>Bacteria</taxon>
        <taxon>Bacillati</taxon>
        <taxon>Actinomycetota</taxon>
        <taxon>Actinomycetes</taxon>
        <taxon>Kitasatosporales</taxon>
        <taxon>Streptomycetaceae</taxon>
        <taxon>Streptomyces</taxon>
    </lineage>
</organism>
<dbReference type="EMBL" id="DS999641">
    <property type="protein sequence ID" value="EFE68733.2"/>
    <property type="molecule type" value="Genomic_DNA"/>
</dbReference>
<dbReference type="Proteomes" id="UP000003824">
    <property type="component" value="Unassembled WGS sequence"/>
</dbReference>
<feature type="compositionally biased region" description="Low complexity" evidence="1">
    <location>
        <begin position="48"/>
        <end position="63"/>
    </location>
</feature>
<accession>D5ZUQ5</accession>
<sequence>MPEPDAPEDGNRRSPAFAMPDPGSVRGRRMPEGGRDARPDPHPARTPSAPRAAVVGRSAGRRPYPASARCPWMTAGRAHWDTGATRPGDEP</sequence>
<dbReference type="AlphaFoldDB" id="D5ZUQ5"/>
<evidence type="ECO:0000256" key="1">
    <source>
        <dbReference type="SAM" id="MobiDB-lite"/>
    </source>
</evidence>
<feature type="region of interest" description="Disordered" evidence="1">
    <location>
        <begin position="1"/>
        <end position="69"/>
    </location>
</feature>
<gene>
    <name evidence="2" type="ORF">SSFG_03977</name>
</gene>